<protein>
    <submittedName>
        <fullName evidence="2">Uncharacterized protein</fullName>
    </submittedName>
</protein>
<feature type="compositionally biased region" description="Basic residues" evidence="1">
    <location>
        <begin position="1"/>
        <end position="10"/>
    </location>
</feature>
<feature type="compositionally biased region" description="Basic and acidic residues" evidence="1">
    <location>
        <begin position="96"/>
        <end position="115"/>
    </location>
</feature>
<keyword evidence="3" id="KW-1185">Reference proteome</keyword>
<feature type="compositionally biased region" description="Basic residues" evidence="1">
    <location>
        <begin position="382"/>
        <end position="391"/>
    </location>
</feature>
<sequence length="431" mass="47379">MAHKKVGGKNKPKDAASKKETDKGSDSSGGRVLRSRTVTKGGRNIHEHAKSKKPMAEEGNLRIDSGVQKGKNAGKRKVTTEEENVEMAKTPAKGIRHADKNEKEKSNLDGTERVLRSRNVRIGNGNVDEKSKGKKSEEENAGKIRAPGKRRNAGQEIAEANVSPGEGSYNLRANRGVPSFRKVDLSESGFVQVVGKRVKVFQFGLRKWITGKIESYDGKQKLHKVLCDDGDLKEMELKTQRFMLEVLPGEAFTLSSKHKLNVKKKQTDSYGGSVDAESMKKGSLGVGDAGPVEKLSKPTRKVATRAAKRRDSKLPQKENIVDEKVKRQKGKKIISKEGSDDQSLDMEEIDEEMDSDGDLVLADIVKKPSQKVGNAGPEKKLPKQKASKKTVSKGLSAAQTRALQRNKKDGGQLNVERRKNPARGRENSKTK</sequence>
<dbReference type="AlphaFoldDB" id="A0A5J4ZHP3"/>
<proteinExistence type="predicted"/>
<feature type="region of interest" description="Disordered" evidence="1">
    <location>
        <begin position="1"/>
        <end position="155"/>
    </location>
</feature>
<feature type="compositionally biased region" description="Basic residues" evidence="1">
    <location>
        <begin position="297"/>
        <end position="311"/>
    </location>
</feature>
<organism evidence="2 3">
    <name type="scientific">Nyssa sinensis</name>
    <dbReference type="NCBI Taxonomy" id="561372"/>
    <lineage>
        <taxon>Eukaryota</taxon>
        <taxon>Viridiplantae</taxon>
        <taxon>Streptophyta</taxon>
        <taxon>Embryophyta</taxon>
        <taxon>Tracheophyta</taxon>
        <taxon>Spermatophyta</taxon>
        <taxon>Magnoliopsida</taxon>
        <taxon>eudicotyledons</taxon>
        <taxon>Gunneridae</taxon>
        <taxon>Pentapetalae</taxon>
        <taxon>asterids</taxon>
        <taxon>Cornales</taxon>
        <taxon>Nyssaceae</taxon>
        <taxon>Nyssa</taxon>
    </lineage>
</organism>
<reference evidence="2 3" key="1">
    <citation type="submission" date="2019-09" db="EMBL/GenBank/DDBJ databases">
        <title>A chromosome-level genome assembly of the Chinese tupelo Nyssa sinensis.</title>
        <authorList>
            <person name="Yang X."/>
            <person name="Kang M."/>
            <person name="Yang Y."/>
            <person name="Xiong H."/>
            <person name="Wang M."/>
            <person name="Zhang Z."/>
            <person name="Wang Z."/>
            <person name="Wu H."/>
            <person name="Ma T."/>
            <person name="Liu J."/>
            <person name="Xi Z."/>
        </authorList>
    </citation>
    <scope>NUCLEOTIDE SEQUENCE [LARGE SCALE GENOMIC DNA]</scope>
    <source>
        <strain evidence="2">J267</strain>
        <tissue evidence="2">Leaf</tissue>
    </source>
</reference>
<feature type="compositionally biased region" description="Basic and acidic residues" evidence="1">
    <location>
        <begin position="127"/>
        <end position="142"/>
    </location>
</feature>
<feature type="region of interest" description="Disordered" evidence="1">
    <location>
        <begin position="367"/>
        <end position="431"/>
    </location>
</feature>
<accession>A0A5J4ZHP3</accession>
<gene>
    <name evidence="2" type="ORF">F0562_017124</name>
</gene>
<feature type="compositionally biased region" description="Basic and acidic residues" evidence="1">
    <location>
        <begin position="44"/>
        <end position="61"/>
    </location>
</feature>
<dbReference type="Proteomes" id="UP000325577">
    <property type="component" value="Linkage Group LG8"/>
</dbReference>
<feature type="compositionally biased region" description="Basic and acidic residues" evidence="1">
    <location>
        <begin position="312"/>
        <end position="325"/>
    </location>
</feature>
<dbReference type="Gene3D" id="2.30.30.140">
    <property type="match status" value="1"/>
</dbReference>
<dbReference type="EMBL" id="CM018051">
    <property type="protein sequence ID" value="KAA8517058.1"/>
    <property type="molecule type" value="Genomic_DNA"/>
</dbReference>
<evidence type="ECO:0000256" key="1">
    <source>
        <dbReference type="SAM" id="MobiDB-lite"/>
    </source>
</evidence>
<evidence type="ECO:0000313" key="3">
    <source>
        <dbReference type="Proteomes" id="UP000325577"/>
    </source>
</evidence>
<feature type="region of interest" description="Disordered" evidence="1">
    <location>
        <begin position="265"/>
        <end position="346"/>
    </location>
</feature>
<name>A0A5J4ZHP3_9ASTE</name>
<dbReference type="OrthoDB" id="200660at2759"/>
<feature type="compositionally biased region" description="Basic and acidic residues" evidence="1">
    <location>
        <begin position="11"/>
        <end position="25"/>
    </location>
</feature>
<feature type="compositionally biased region" description="Basic and acidic residues" evidence="1">
    <location>
        <begin position="406"/>
        <end position="431"/>
    </location>
</feature>
<evidence type="ECO:0000313" key="2">
    <source>
        <dbReference type="EMBL" id="KAA8517058.1"/>
    </source>
</evidence>